<dbReference type="PANTHER" id="PTHR24189:SF50">
    <property type="entry name" value="ANKYRIN REPEAT AND SOCS BOX PROTEIN 2"/>
    <property type="match status" value="1"/>
</dbReference>
<dbReference type="InterPro" id="IPR036770">
    <property type="entry name" value="Ankyrin_rpt-contain_sf"/>
</dbReference>
<gene>
    <name evidence="4" type="ORF">CEP51_004446</name>
</gene>
<accession>A0A428S129</accession>
<proteinExistence type="predicted"/>
<dbReference type="Proteomes" id="UP000287972">
    <property type="component" value="Unassembled WGS sequence"/>
</dbReference>
<evidence type="ECO:0000256" key="2">
    <source>
        <dbReference type="ARBA" id="ARBA00023043"/>
    </source>
</evidence>
<protein>
    <submittedName>
        <fullName evidence="4">Uncharacterized protein</fullName>
    </submittedName>
</protein>
<name>A0A428S129_9HYPO</name>
<evidence type="ECO:0000313" key="4">
    <source>
        <dbReference type="EMBL" id="RSL83522.1"/>
    </source>
</evidence>
<feature type="region of interest" description="Disordered" evidence="3">
    <location>
        <begin position="500"/>
        <end position="525"/>
    </location>
</feature>
<feature type="non-terminal residue" evidence="4">
    <location>
        <position position="1"/>
    </location>
</feature>
<organism evidence="4 5">
    <name type="scientific">Fusarium floridanum</name>
    <dbReference type="NCBI Taxonomy" id="1325733"/>
    <lineage>
        <taxon>Eukaryota</taxon>
        <taxon>Fungi</taxon>
        <taxon>Dikarya</taxon>
        <taxon>Ascomycota</taxon>
        <taxon>Pezizomycotina</taxon>
        <taxon>Sordariomycetes</taxon>
        <taxon>Hypocreomycetidae</taxon>
        <taxon>Hypocreales</taxon>
        <taxon>Nectriaceae</taxon>
        <taxon>Fusarium</taxon>
        <taxon>Fusarium solani species complex</taxon>
    </lineage>
</organism>
<comment type="caution">
    <text evidence="4">The sequence shown here is derived from an EMBL/GenBank/DDBJ whole genome shotgun (WGS) entry which is preliminary data.</text>
</comment>
<dbReference type="InterPro" id="IPR050745">
    <property type="entry name" value="Multifunctional_regulatory"/>
</dbReference>
<dbReference type="AlphaFoldDB" id="A0A428S129"/>
<evidence type="ECO:0000313" key="5">
    <source>
        <dbReference type="Proteomes" id="UP000287972"/>
    </source>
</evidence>
<keyword evidence="1" id="KW-0677">Repeat</keyword>
<dbReference type="SUPFAM" id="SSF48403">
    <property type="entry name" value="Ankyrin repeat"/>
    <property type="match status" value="1"/>
</dbReference>
<sequence>RKVISLHIPLPLYISINPYFERPSSSDIFFSILFNEFSRFRSLLVSRSASLRDIDELGRTLLHYSLLRNKGPQFCRFLLDHGAEAQVNVLSFRCDGISKAEAPLHTAIAAIPKIPEPWDVPPEWAYDRIRWLLEAGADVHIPDSGGSSCLDLAFCIADNKLKSIVIPHADIDVIGHILVSKAGGKPLLRQWLEHGPESTLANINLLVESGANPKARNSLGQTCLHLVLESAASDSPLQPKELRRVLVQLIKNGADVNATNHNGSSVTDLAFHHLDPKSTLGTYPADLWACSLAACGYNVFVDFQNSQPRLPRFDSQYTSKDFEALWNGVKDRSYIFTNIIHSLKETLNDSFSAVAQVFQPGDLASLLETEPCLFEGMERYQWAFDLQQAEVSSETIQKIVQVDGNQHQGPLLCTAPGDLRKSPKAQDMVYRRPNPGFHHASCCHHEVLQELSSDSETLPDRFGQPSQSYMARFMEPLAQKLFSTESTSISDRPPCIYFSDEPTSDPDTGAAGMGSTMPESLRPPTSWSIRTFPKEPIGPPRHHEVLKSVWRSILQLAADWQSAGLCCDRITMMFQRERDRVDLEPIRFEHLLQVNDELDSVLDYYELEFSDSKANIKFPFTESLYRMLFKDMHAIGRRNQELIVPGDGKQTYHHFCMLTQAIGIAILLYSQCYIGDFYPGFFRRPVSSIIIGGYKPYARYRRRGDPIRKFAAVVRLQDLMCAGKVLGSPVFSLTTFHRRTEPAMLSCTCEDLIDTFGLSNIISTNPGDRFNTLIGVRIRGATVFPLMDIHSSRNRLFHWGIRPHQVHEPTTFSYTEKILIGAPSINYNCKLKESNARHSAKAAGSISLVYVCKPFLFQDEIQVNLQGGQYVSLTAGLVWKWNPGRSLKEAILQGYGLNKSLSFLNDLSGLQFSICTGLARRVPLRQLVVESPLFDMLDHAGMEGWDSMKENVRELFKSPITLSLLKDQRRFPRGILHKACRTFLSYLEPTGVGADGYLRILWPTPEEPGYCFVVNPDKHPHLQWCDMIRDNEWCATFAAMTAVCIETEGHRCPSRDATVPWRLERSLLCTGMFQPGMAGTELKVGASYWVGDTGSGVWVTVREPEQGTQVLKLNKRIPPSIPKFASRILGWEALRECYMRETFSTDVVVYSRKRLH</sequence>
<evidence type="ECO:0000256" key="3">
    <source>
        <dbReference type="SAM" id="MobiDB-lite"/>
    </source>
</evidence>
<dbReference type="InterPro" id="IPR002110">
    <property type="entry name" value="Ankyrin_rpt"/>
</dbReference>
<dbReference type="EMBL" id="NKCL01000082">
    <property type="protein sequence ID" value="RSL83522.1"/>
    <property type="molecule type" value="Genomic_DNA"/>
</dbReference>
<dbReference type="Gene3D" id="1.25.40.20">
    <property type="entry name" value="Ankyrin repeat-containing domain"/>
    <property type="match status" value="2"/>
</dbReference>
<evidence type="ECO:0000256" key="1">
    <source>
        <dbReference type="ARBA" id="ARBA00022737"/>
    </source>
</evidence>
<reference evidence="4 5" key="1">
    <citation type="submission" date="2017-06" db="EMBL/GenBank/DDBJ databases">
        <title>Comparative genomic analysis of Ambrosia Fusariam Clade fungi.</title>
        <authorList>
            <person name="Stajich J.E."/>
            <person name="Carrillo J."/>
            <person name="Kijimoto T."/>
            <person name="Eskalen A."/>
            <person name="O'Donnell K."/>
            <person name="Kasson M."/>
        </authorList>
    </citation>
    <scope>NUCLEOTIDE SEQUENCE [LARGE SCALE GENOMIC DNA]</scope>
    <source>
        <strain evidence="4 5">NRRL62606</strain>
    </source>
</reference>
<keyword evidence="5" id="KW-1185">Reference proteome</keyword>
<keyword evidence="2" id="KW-0040">ANK repeat</keyword>
<dbReference type="PANTHER" id="PTHR24189">
    <property type="entry name" value="MYOTROPHIN"/>
    <property type="match status" value="1"/>
</dbReference>
<dbReference type="SMART" id="SM00248">
    <property type="entry name" value="ANK"/>
    <property type="match status" value="2"/>
</dbReference>